<proteinExistence type="predicted"/>
<protein>
    <submittedName>
        <fullName evidence="4">Alpha/beta hydrolase family protein</fullName>
    </submittedName>
</protein>
<dbReference type="RefSeq" id="WP_092585620.1">
    <property type="nucleotide sequence ID" value="NZ_FMTM01000004.1"/>
</dbReference>
<gene>
    <name evidence="4" type="ORF">SAMN02927900_02990</name>
</gene>
<accession>A0A1G4RU51</accession>
<name>A0A1G4RU51_9HYPH</name>
<keyword evidence="2" id="KW-0442">Lipid degradation</keyword>
<dbReference type="AlphaFoldDB" id="A0A1G4RU51"/>
<keyword evidence="3" id="KW-0443">Lipid metabolism</keyword>
<dbReference type="Pfam" id="PF07224">
    <property type="entry name" value="Chlorophyllase"/>
    <property type="match status" value="1"/>
</dbReference>
<dbReference type="GO" id="GO:0003847">
    <property type="term" value="F:1-alkyl-2-acetylglycerophosphocholine esterase activity"/>
    <property type="evidence" value="ECO:0007669"/>
    <property type="project" value="TreeGrafter"/>
</dbReference>
<dbReference type="EMBL" id="FMTM01000004">
    <property type="protein sequence ID" value="SCW60306.1"/>
    <property type="molecule type" value="Genomic_DNA"/>
</dbReference>
<evidence type="ECO:0000313" key="4">
    <source>
        <dbReference type="EMBL" id="SCW60306.1"/>
    </source>
</evidence>
<dbReference type="Proteomes" id="UP000199542">
    <property type="component" value="Unassembled WGS sequence"/>
</dbReference>
<dbReference type="PANTHER" id="PTHR10272">
    <property type="entry name" value="PLATELET-ACTIVATING FACTOR ACETYLHYDROLASE"/>
    <property type="match status" value="1"/>
</dbReference>
<dbReference type="Gene3D" id="3.40.50.1820">
    <property type="entry name" value="alpha/beta hydrolase"/>
    <property type="match status" value="1"/>
</dbReference>
<evidence type="ECO:0000256" key="3">
    <source>
        <dbReference type="ARBA" id="ARBA00023098"/>
    </source>
</evidence>
<organism evidence="4 5">
    <name type="scientific">Rhizobium mongolense subsp. loessense</name>
    <dbReference type="NCBI Taxonomy" id="158890"/>
    <lineage>
        <taxon>Bacteria</taxon>
        <taxon>Pseudomonadati</taxon>
        <taxon>Pseudomonadota</taxon>
        <taxon>Alphaproteobacteria</taxon>
        <taxon>Hyphomicrobiales</taxon>
        <taxon>Rhizobiaceae</taxon>
        <taxon>Rhizobium/Agrobacterium group</taxon>
        <taxon>Rhizobium</taxon>
    </lineage>
</organism>
<evidence type="ECO:0000256" key="2">
    <source>
        <dbReference type="ARBA" id="ARBA00022963"/>
    </source>
</evidence>
<evidence type="ECO:0000313" key="5">
    <source>
        <dbReference type="Proteomes" id="UP000199542"/>
    </source>
</evidence>
<dbReference type="GO" id="GO:0016042">
    <property type="term" value="P:lipid catabolic process"/>
    <property type="evidence" value="ECO:0007669"/>
    <property type="project" value="UniProtKB-KW"/>
</dbReference>
<reference evidence="4 5" key="1">
    <citation type="submission" date="2016-10" db="EMBL/GenBank/DDBJ databases">
        <authorList>
            <person name="de Groot N.N."/>
        </authorList>
    </citation>
    <scope>NUCLEOTIDE SEQUENCE [LARGE SCALE GENOMIC DNA]</scope>
    <source>
        <strain evidence="4 5">CGMCC 1.3401</strain>
    </source>
</reference>
<dbReference type="SUPFAM" id="SSF53474">
    <property type="entry name" value="alpha/beta-Hydrolases"/>
    <property type="match status" value="1"/>
</dbReference>
<dbReference type="InterPro" id="IPR029058">
    <property type="entry name" value="AB_hydrolase_fold"/>
</dbReference>
<sequence length="313" mass="33498">MSSSFAETRAHTAGLPAIVSISPITLPSLGRGIDLHVRVSLPIAGDALPVIIFSHGNGQSFQAYGPLADYWAAHGFAVIQPTHLDSRMLGLAPDDPRRPQFWRFREEDLAAVLDGLDRIESEALMIRGRLDHSRITVAGHSWGGQTASTLLGATHPDPVDRSVVNRKDNRVKAGVLLAVPGSGGKHLSERAAQAFPFMHPDFSTMTAPTLIVAGDHDQGGLTVRGPDWWRDAYDLSPSPKALFTAFGGEHALGGIPGYEARETTDERPQRVAAIQRLSTSFLRSALYPGDPAFSDTVATLAADATPEGSVETK</sequence>
<evidence type="ECO:0000256" key="1">
    <source>
        <dbReference type="ARBA" id="ARBA00022801"/>
    </source>
</evidence>
<dbReference type="InterPro" id="IPR017395">
    <property type="entry name" value="Chlorophyllase-like"/>
</dbReference>
<dbReference type="PANTHER" id="PTHR10272:SF0">
    <property type="entry name" value="PLATELET-ACTIVATING FACTOR ACETYLHYDROLASE"/>
    <property type="match status" value="1"/>
</dbReference>
<keyword evidence="1 4" id="KW-0378">Hydrolase</keyword>